<proteinExistence type="predicted"/>
<organism evidence="1 2">
    <name type="scientific">Paraburkholderia pallida</name>
    <dbReference type="NCBI Taxonomy" id="2547399"/>
    <lineage>
        <taxon>Bacteria</taxon>
        <taxon>Pseudomonadati</taxon>
        <taxon>Pseudomonadota</taxon>
        <taxon>Betaproteobacteria</taxon>
        <taxon>Burkholderiales</taxon>
        <taxon>Burkholderiaceae</taxon>
        <taxon>Paraburkholderia</taxon>
    </lineage>
</organism>
<protein>
    <submittedName>
        <fullName evidence="1">Uncharacterized protein</fullName>
    </submittedName>
</protein>
<gene>
    <name evidence="1" type="ORF">E1956_02810</name>
</gene>
<sequence length="71" mass="8284">MKFIDQEIAHIMRVMVPSLRPEGTIPILSFDYWHRRLSNLLDTAQLSHAQFCTIDSLMTQLERLQTRRAAA</sequence>
<name>A0A4P7CKC5_9BURK</name>
<dbReference type="AlphaFoldDB" id="A0A4P7CKC5"/>
<dbReference type="Proteomes" id="UP000295727">
    <property type="component" value="Chromosome 1"/>
</dbReference>
<dbReference type="KEGG" id="ppai:E1956_02810"/>
<reference evidence="1 2" key="1">
    <citation type="submission" date="2019-03" db="EMBL/GenBank/DDBJ databases">
        <title>Paraburkholderia sp. 7MH5, isolated from subtropical forest soil.</title>
        <authorList>
            <person name="Gao Z.-H."/>
            <person name="Qiu L.-H."/>
        </authorList>
    </citation>
    <scope>NUCLEOTIDE SEQUENCE [LARGE SCALE GENOMIC DNA]</scope>
    <source>
        <strain evidence="1 2">7MH5</strain>
    </source>
</reference>
<dbReference type="EMBL" id="CP038148">
    <property type="protein sequence ID" value="QBQ96205.1"/>
    <property type="molecule type" value="Genomic_DNA"/>
</dbReference>
<evidence type="ECO:0000313" key="2">
    <source>
        <dbReference type="Proteomes" id="UP000295727"/>
    </source>
</evidence>
<dbReference type="OrthoDB" id="9007456at2"/>
<accession>A0A4P7CKC5</accession>
<keyword evidence="2" id="KW-1185">Reference proteome</keyword>
<dbReference type="RefSeq" id="WP_134747194.1">
    <property type="nucleotide sequence ID" value="NZ_CP038148.1"/>
</dbReference>
<evidence type="ECO:0000313" key="1">
    <source>
        <dbReference type="EMBL" id="QBQ96205.1"/>
    </source>
</evidence>